<evidence type="ECO:0000256" key="1">
    <source>
        <dbReference type="SAM" id="MobiDB-lite"/>
    </source>
</evidence>
<sequence>MAEPDWAAVAKAIRDRMLELDLLQEELARRSNIAPATIRELEYNTVQRRRGKRTLRALSTALEWHADHLDAVKSGQPPPEFQAPDDSSNGAGGTRDLLRELLERVAGIEEKVRDLHRKEFGG</sequence>
<evidence type="ECO:0000313" key="4">
    <source>
        <dbReference type="Proteomes" id="UP001165136"/>
    </source>
</evidence>
<feature type="domain" description="HTH cro/C1-type" evidence="2">
    <location>
        <begin position="13"/>
        <end position="69"/>
    </location>
</feature>
<reference evidence="3" key="1">
    <citation type="submission" date="2023-03" db="EMBL/GenBank/DDBJ databases">
        <title>Amycolatopsis taiwanensis NBRC 103393.</title>
        <authorList>
            <person name="Ichikawa N."/>
            <person name="Sato H."/>
            <person name="Tonouchi N."/>
        </authorList>
    </citation>
    <scope>NUCLEOTIDE SEQUENCE</scope>
    <source>
        <strain evidence="3">NBRC 103393</strain>
    </source>
</reference>
<accession>A0A9W6VCJ3</accession>
<dbReference type="InterPro" id="IPR010982">
    <property type="entry name" value="Lambda_DNA-bd_dom_sf"/>
</dbReference>
<dbReference type="InterPro" id="IPR001387">
    <property type="entry name" value="Cro/C1-type_HTH"/>
</dbReference>
<dbReference type="PROSITE" id="PS50943">
    <property type="entry name" value="HTH_CROC1"/>
    <property type="match status" value="1"/>
</dbReference>
<evidence type="ECO:0000259" key="2">
    <source>
        <dbReference type="PROSITE" id="PS50943"/>
    </source>
</evidence>
<protein>
    <recommendedName>
        <fullName evidence="2">HTH cro/C1-type domain-containing protein</fullName>
    </recommendedName>
</protein>
<dbReference type="AlphaFoldDB" id="A0A9W6VCJ3"/>
<name>A0A9W6VCJ3_9PSEU</name>
<dbReference type="Gene3D" id="1.10.260.40">
    <property type="entry name" value="lambda repressor-like DNA-binding domains"/>
    <property type="match status" value="1"/>
</dbReference>
<organism evidence="3 4">
    <name type="scientific">Amycolatopsis taiwanensis</name>
    <dbReference type="NCBI Taxonomy" id="342230"/>
    <lineage>
        <taxon>Bacteria</taxon>
        <taxon>Bacillati</taxon>
        <taxon>Actinomycetota</taxon>
        <taxon>Actinomycetes</taxon>
        <taxon>Pseudonocardiales</taxon>
        <taxon>Pseudonocardiaceae</taxon>
        <taxon>Amycolatopsis</taxon>
    </lineage>
</organism>
<dbReference type="RefSeq" id="WP_043840624.1">
    <property type="nucleotide sequence ID" value="NZ_BSTI01000001.1"/>
</dbReference>
<comment type="caution">
    <text evidence="3">The sequence shown here is derived from an EMBL/GenBank/DDBJ whole genome shotgun (WGS) entry which is preliminary data.</text>
</comment>
<dbReference type="SUPFAM" id="SSF47413">
    <property type="entry name" value="lambda repressor-like DNA-binding domains"/>
    <property type="match status" value="1"/>
</dbReference>
<gene>
    <name evidence="3" type="ORF">Atai01_04340</name>
</gene>
<dbReference type="Proteomes" id="UP001165136">
    <property type="component" value="Unassembled WGS sequence"/>
</dbReference>
<dbReference type="GO" id="GO:0003677">
    <property type="term" value="F:DNA binding"/>
    <property type="evidence" value="ECO:0007669"/>
    <property type="project" value="InterPro"/>
</dbReference>
<feature type="region of interest" description="Disordered" evidence="1">
    <location>
        <begin position="71"/>
        <end position="95"/>
    </location>
</feature>
<dbReference type="EMBL" id="BSTI01000001">
    <property type="protein sequence ID" value="GLY63815.1"/>
    <property type="molecule type" value="Genomic_DNA"/>
</dbReference>
<evidence type="ECO:0000313" key="3">
    <source>
        <dbReference type="EMBL" id="GLY63815.1"/>
    </source>
</evidence>
<proteinExistence type="predicted"/>
<keyword evidence="4" id="KW-1185">Reference proteome</keyword>